<keyword evidence="6" id="KW-1185">Reference proteome</keyword>
<dbReference type="SMART" id="SM00736">
    <property type="entry name" value="CADG"/>
    <property type="match status" value="2"/>
</dbReference>
<evidence type="ECO:0000313" key="6">
    <source>
        <dbReference type="Proteomes" id="UP000785613"/>
    </source>
</evidence>
<dbReference type="Proteomes" id="UP000785613">
    <property type="component" value="Unassembled WGS sequence"/>
</dbReference>
<sequence>MPMVLQTHYDPSIVVIGSHIGDKLTGLSNSDQLYGNGGDDTLIGAGGNDTLLGGEDNDLLQGGSGDDRLDGGEGNDVLQGGDGNDVLQGGDGSDDLHGGSGVDLLNGGRGDDILRQGSNADMDTFVFNQGDGTDTILEAGFNTMIAFGPGIQASDIVPVNFAPTMAFAYASVNGAIDRLVLADHAWQADFVDVRFADQTVRPLSDFIRHAPKVGIGMFDFAVQEGDSIALTIPDDAFVDVDAGDILRYELRTEQGGALPAWLSFDADARVMLLSPGYRDAGDLRLILTATDSSGQSASTGFTLQVGDLPLAPVVGTPMADQTVEEQRPFSLVLPSDMFVDEDDDGAGVMTVGALPAWLGFDALSRTLSGTPATPGAGPLAIDVTWTDSAGASASTSFNLNVAAAGSIALRGTAQADILHGKSNDDHLAGLGGNDQLYGHLGNDVLDGGAGRDTLAGGAGNDSYFVDAQDVVTEEADAGLDQISSAAGLTLPAHVEILSLTGSAAVNGRGNALDNLLKGNVGANQLNGQDGVDLLQGGAGNDTLTDTAGHANLLDGGAGADRLSGGDGNELFFGGKGADNIATGAGADLIVFNRGNGMDTVGFSLGTDNIVSLGGGIAYADLALRKSGADLILSAGAGDQITFKSWYAGPDHASVAVLQMVTAASADYLPGASSPIHDNKVETFDFMALIARFDQNRGALGSTWRFGASLEQFSNGGSDTAAIGGDLAYQYALNGNLATVGAAVAIAIVGSSGFGSLMQEFLPGASLNDGSPLLS</sequence>
<evidence type="ECO:0000259" key="4">
    <source>
        <dbReference type="SMART" id="SM00736"/>
    </source>
</evidence>
<dbReference type="PANTHER" id="PTHR38340:SF1">
    <property type="entry name" value="S-LAYER PROTEIN"/>
    <property type="match status" value="1"/>
</dbReference>
<name>A0ABX0LTP8_9BURK</name>
<dbReference type="PRINTS" id="PR00313">
    <property type="entry name" value="CABNDNGRPT"/>
</dbReference>
<dbReference type="InterPro" id="IPR006644">
    <property type="entry name" value="Cadg"/>
</dbReference>
<dbReference type="Gene3D" id="2.60.40.10">
    <property type="entry name" value="Immunoglobulins"/>
    <property type="match status" value="2"/>
</dbReference>
<dbReference type="EMBL" id="VUYU01000010">
    <property type="protein sequence ID" value="NHZ35257.1"/>
    <property type="molecule type" value="Genomic_DNA"/>
</dbReference>
<dbReference type="Gene3D" id="2.150.10.10">
    <property type="entry name" value="Serralysin-like metalloprotease, C-terminal"/>
    <property type="match status" value="5"/>
</dbReference>
<dbReference type="InterPro" id="IPR001343">
    <property type="entry name" value="Hemolysn_Ca-bd"/>
</dbReference>
<organism evidence="5 6">
    <name type="scientific">Massilia rubra</name>
    <dbReference type="NCBI Taxonomy" id="2607910"/>
    <lineage>
        <taxon>Bacteria</taxon>
        <taxon>Pseudomonadati</taxon>
        <taxon>Pseudomonadota</taxon>
        <taxon>Betaproteobacteria</taxon>
        <taxon>Burkholderiales</taxon>
        <taxon>Oxalobacteraceae</taxon>
        <taxon>Telluria group</taxon>
        <taxon>Massilia</taxon>
    </lineage>
</organism>
<reference evidence="5 6" key="1">
    <citation type="submission" date="2019-09" db="EMBL/GenBank/DDBJ databases">
        <title>Taxonomy of Antarctic Massilia spp.: description of Massilia rubra sp. nov., Massilia aquatica sp. nov., Massilia mucilaginosa sp. nov., Massilia frigida sp. nov. isolated from streams, lakes and regoliths.</title>
        <authorList>
            <person name="Holochova P."/>
            <person name="Sedlacek I."/>
            <person name="Kralova S."/>
            <person name="Maslanova I."/>
            <person name="Busse H.-J."/>
            <person name="Stankova E."/>
            <person name="Vrbovska V."/>
            <person name="Kovarovic V."/>
            <person name="Bartak M."/>
            <person name="Svec P."/>
            <person name="Pantucek R."/>
        </authorList>
    </citation>
    <scope>NUCLEOTIDE SEQUENCE [LARGE SCALE GENOMIC DNA]</scope>
    <source>
        <strain evidence="5 6">CCM 8692</strain>
    </source>
</reference>
<dbReference type="InterPro" id="IPR050557">
    <property type="entry name" value="RTX_toxin/Mannuronan_C5-epim"/>
</dbReference>
<comment type="caution">
    <text evidence="5">The sequence shown here is derived from an EMBL/GenBank/DDBJ whole genome shotgun (WGS) entry which is preliminary data.</text>
</comment>
<feature type="region of interest" description="Disordered" evidence="3">
    <location>
        <begin position="53"/>
        <end position="101"/>
    </location>
</feature>
<dbReference type="Pfam" id="PF05345">
    <property type="entry name" value="He_PIG"/>
    <property type="match status" value="2"/>
</dbReference>
<protein>
    <recommendedName>
        <fullName evidence="4">Dystroglycan-type cadherin-like domain-containing protein</fullName>
    </recommendedName>
</protein>
<dbReference type="SUPFAM" id="SSF49313">
    <property type="entry name" value="Cadherin-like"/>
    <property type="match status" value="2"/>
</dbReference>
<comment type="subcellular location">
    <subcellularLocation>
        <location evidence="1">Secreted</location>
    </subcellularLocation>
</comment>
<feature type="domain" description="Dystroglycan-type cadherin-like" evidence="4">
    <location>
        <begin position="313"/>
        <end position="408"/>
    </location>
</feature>
<evidence type="ECO:0000256" key="1">
    <source>
        <dbReference type="ARBA" id="ARBA00004613"/>
    </source>
</evidence>
<dbReference type="SUPFAM" id="SSF51120">
    <property type="entry name" value="beta-Roll"/>
    <property type="match status" value="3"/>
</dbReference>
<dbReference type="Pfam" id="PF00353">
    <property type="entry name" value="HemolysinCabind"/>
    <property type="match status" value="5"/>
</dbReference>
<evidence type="ECO:0000256" key="2">
    <source>
        <dbReference type="ARBA" id="ARBA00022525"/>
    </source>
</evidence>
<gene>
    <name evidence="5" type="ORF">F0185_16955</name>
</gene>
<dbReference type="InterPro" id="IPR015919">
    <property type="entry name" value="Cadherin-like_sf"/>
</dbReference>
<accession>A0ABX0LTP8</accession>
<evidence type="ECO:0000313" key="5">
    <source>
        <dbReference type="EMBL" id="NHZ35257.1"/>
    </source>
</evidence>
<evidence type="ECO:0000256" key="3">
    <source>
        <dbReference type="SAM" id="MobiDB-lite"/>
    </source>
</evidence>
<dbReference type="PANTHER" id="PTHR38340">
    <property type="entry name" value="S-LAYER PROTEIN"/>
    <property type="match status" value="1"/>
</dbReference>
<keyword evidence="2" id="KW-0964">Secreted</keyword>
<dbReference type="InterPro" id="IPR013783">
    <property type="entry name" value="Ig-like_fold"/>
</dbReference>
<feature type="domain" description="Dystroglycan-type cadherin-like" evidence="4">
    <location>
        <begin position="212"/>
        <end position="312"/>
    </location>
</feature>
<dbReference type="PROSITE" id="PS00330">
    <property type="entry name" value="HEMOLYSIN_CALCIUM"/>
    <property type="match status" value="5"/>
</dbReference>
<dbReference type="InterPro" id="IPR018511">
    <property type="entry name" value="Hemolysin-typ_Ca-bd_CS"/>
</dbReference>
<proteinExistence type="predicted"/>
<dbReference type="InterPro" id="IPR011049">
    <property type="entry name" value="Serralysin-like_metalloprot_C"/>
</dbReference>